<feature type="transmembrane region" description="Helical" evidence="1">
    <location>
        <begin position="79"/>
        <end position="104"/>
    </location>
</feature>
<accession>A0A0Q9YCC7</accession>
<dbReference type="EMBL" id="LGPB01000073">
    <property type="protein sequence ID" value="KRG13640.1"/>
    <property type="molecule type" value="Genomic_DNA"/>
</dbReference>
<dbReference type="PATRIC" id="fig|217031.4.peg.2673"/>
<dbReference type="EMBL" id="LDJR01000056">
    <property type="protein sequence ID" value="OAK68579.1"/>
    <property type="molecule type" value="Genomic_DNA"/>
</dbReference>
<feature type="transmembrane region" description="Helical" evidence="1">
    <location>
        <begin position="110"/>
        <end position="128"/>
    </location>
</feature>
<proteinExistence type="predicted"/>
<evidence type="ECO:0000313" key="3">
    <source>
        <dbReference type="EMBL" id="OAK68579.1"/>
    </source>
</evidence>
<dbReference type="Proteomes" id="UP000077881">
    <property type="component" value="Unassembled WGS sequence"/>
</dbReference>
<feature type="transmembrane region" description="Helical" evidence="1">
    <location>
        <begin position="7"/>
        <end position="26"/>
    </location>
</feature>
<evidence type="ECO:0000313" key="2">
    <source>
        <dbReference type="EMBL" id="KRG13640.1"/>
    </source>
</evidence>
<dbReference type="AlphaFoldDB" id="A0A0Q9YCC7"/>
<keyword evidence="1" id="KW-1133">Transmembrane helix</keyword>
<evidence type="ECO:0000313" key="5">
    <source>
        <dbReference type="Proteomes" id="UP000077881"/>
    </source>
</evidence>
<feature type="transmembrane region" description="Helical" evidence="1">
    <location>
        <begin position="46"/>
        <end position="67"/>
    </location>
</feature>
<keyword evidence="1" id="KW-0812">Transmembrane</keyword>
<reference evidence="3 5" key="1">
    <citation type="submission" date="2015-05" db="EMBL/GenBank/DDBJ databases">
        <title>Comparison of genome.</title>
        <authorList>
            <person name="Zheng Z."/>
            <person name="Sun M."/>
        </authorList>
    </citation>
    <scope>NUCLEOTIDE SEQUENCE [LARGE SCALE GENOMIC DNA]</scope>
    <source>
        <strain evidence="3 5">G25-74</strain>
    </source>
</reference>
<sequence length="135" mass="15198">MKIKNFYYLIAGVLAILFAITHAWNGQSVILPMLSIEAVSLSTQTIFTYVWHIITAENLIFGIAFIFMSFQTDQSKFRFTAWLIVTILIVRLMVILGVTAILDVSGVRDTLIDSIAIVIYVALIILGTRMKKKQV</sequence>
<protein>
    <submittedName>
        <fullName evidence="2">Uncharacterized protein</fullName>
    </submittedName>
</protein>
<reference evidence="2 4" key="2">
    <citation type="submission" date="2015-06" db="EMBL/GenBank/DDBJ databases">
        <title>Genome sequencing project of Bacillus galactosidilyticus PL133.</title>
        <authorList>
            <person name="Gaiero J."/>
            <person name="Nicol R."/>
            <person name="Habash M."/>
        </authorList>
    </citation>
    <scope>NUCLEOTIDE SEQUENCE [LARGE SCALE GENOMIC DNA]</scope>
    <source>
        <strain evidence="2 4">PL133</strain>
    </source>
</reference>
<keyword evidence="1" id="KW-0472">Membrane</keyword>
<organism evidence="2 4">
    <name type="scientific">Lederbergia galactosidilytica</name>
    <dbReference type="NCBI Taxonomy" id="217031"/>
    <lineage>
        <taxon>Bacteria</taxon>
        <taxon>Bacillati</taxon>
        <taxon>Bacillota</taxon>
        <taxon>Bacilli</taxon>
        <taxon>Bacillales</taxon>
        <taxon>Bacillaceae</taxon>
        <taxon>Lederbergia</taxon>
    </lineage>
</organism>
<keyword evidence="5" id="KW-1185">Reference proteome</keyword>
<dbReference type="Proteomes" id="UP000053881">
    <property type="component" value="Unassembled WGS sequence"/>
</dbReference>
<name>A0A0Q9YCC7_9BACI</name>
<comment type="caution">
    <text evidence="2">The sequence shown here is derived from an EMBL/GenBank/DDBJ whole genome shotgun (WGS) entry which is preliminary data.</text>
</comment>
<evidence type="ECO:0000256" key="1">
    <source>
        <dbReference type="SAM" id="Phobius"/>
    </source>
</evidence>
<dbReference type="OrthoDB" id="2653442at2"/>
<gene>
    <name evidence="3" type="ORF">ABB05_15330</name>
    <name evidence="2" type="ORF">ACA29_08100</name>
</gene>
<evidence type="ECO:0000313" key="4">
    <source>
        <dbReference type="Proteomes" id="UP000053881"/>
    </source>
</evidence>